<name>A0A241XQU4_PSEAI</name>
<protein>
    <submittedName>
        <fullName evidence="1">Uncharacterized protein</fullName>
    </submittedName>
</protein>
<organism evidence="1 2">
    <name type="scientific">Pseudomonas aeruginosa</name>
    <dbReference type="NCBI Taxonomy" id="287"/>
    <lineage>
        <taxon>Bacteria</taxon>
        <taxon>Pseudomonadati</taxon>
        <taxon>Pseudomonadota</taxon>
        <taxon>Gammaproteobacteria</taxon>
        <taxon>Pseudomonadales</taxon>
        <taxon>Pseudomonadaceae</taxon>
        <taxon>Pseudomonas</taxon>
    </lineage>
</organism>
<dbReference type="AlphaFoldDB" id="A0A241XQU4"/>
<evidence type="ECO:0000313" key="1">
    <source>
        <dbReference type="EMBL" id="OTI61957.1"/>
    </source>
</evidence>
<accession>A0A241XQU4</accession>
<reference evidence="1 2" key="1">
    <citation type="submission" date="2017-05" db="EMBL/GenBank/DDBJ databases">
        <authorList>
            <person name="Song R."/>
            <person name="Chenine A.L."/>
            <person name="Ruprecht R.M."/>
        </authorList>
    </citation>
    <scope>NUCLEOTIDE SEQUENCE [LARGE SCALE GENOMIC DNA]</scope>
    <source>
        <strain evidence="1 2">S567_C10_BS</strain>
    </source>
</reference>
<dbReference type="RefSeq" id="WP_031636449.1">
    <property type="nucleotide sequence ID" value="NZ_CAADJY010000570.1"/>
</dbReference>
<sequence length="199" mass="22032">MEDHSVLALLLAVEVIDAPEASIPPDILPDHLLLVALDQTHPKRAVIDSWSPFIALAARQRARGVLGTDEVIYGYRFSATVQLRTPLHALQQHGRIERRERPLLPQIAEEPWQGTWVAKTRPDTAGQMASDIGPIDADGGDYLRFLLLCRRIMACPLSDTDKANLVHRSANFYGAGGHAFGQFIEHHGGPDALLRKLNR</sequence>
<evidence type="ECO:0000313" key="2">
    <source>
        <dbReference type="Proteomes" id="UP000194857"/>
    </source>
</evidence>
<dbReference type="Proteomes" id="UP000194857">
    <property type="component" value="Unassembled WGS sequence"/>
</dbReference>
<proteinExistence type="predicted"/>
<comment type="caution">
    <text evidence="1">The sequence shown here is derived from an EMBL/GenBank/DDBJ whole genome shotgun (WGS) entry which is preliminary data.</text>
</comment>
<gene>
    <name evidence="1" type="ORF">CAZ10_14845</name>
</gene>
<dbReference type="EMBL" id="NFFZ01000006">
    <property type="protein sequence ID" value="OTI61957.1"/>
    <property type="molecule type" value="Genomic_DNA"/>
</dbReference>